<evidence type="ECO:0000313" key="2">
    <source>
        <dbReference type="Proteomes" id="UP000886501"/>
    </source>
</evidence>
<dbReference type="EMBL" id="MU117961">
    <property type="protein sequence ID" value="KAF9654254.1"/>
    <property type="molecule type" value="Genomic_DNA"/>
</dbReference>
<accession>A0ACB6ZXH0</accession>
<keyword evidence="2" id="KW-1185">Reference proteome</keyword>
<name>A0ACB6ZXH0_THEGA</name>
<reference evidence="1" key="1">
    <citation type="submission" date="2019-10" db="EMBL/GenBank/DDBJ databases">
        <authorList>
            <consortium name="DOE Joint Genome Institute"/>
            <person name="Kuo A."/>
            <person name="Miyauchi S."/>
            <person name="Kiss E."/>
            <person name="Drula E."/>
            <person name="Kohler A."/>
            <person name="Sanchez-Garcia M."/>
            <person name="Andreopoulos B."/>
            <person name="Barry K.W."/>
            <person name="Bonito G."/>
            <person name="Buee M."/>
            <person name="Carver A."/>
            <person name="Chen C."/>
            <person name="Cichocki N."/>
            <person name="Clum A."/>
            <person name="Culley D."/>
            <person name="Crous P.W."/>
            <person name="Fauchery L."/>
            <person name="Girlanda M."/>
            <person name="Hayes R."/>
            <person name="Keri Z."/>
            <person name="Labutti K."/>
            <person name="Lipzen A."/>
            <person name="Lombard V."/>
            <person name="Magnuson J."/>
            <person name="Maillard F."/>
            <person name="Morin E."/>
            <person name="Murat C."/>
            <person name="Nolan M."/>
            <person name="Ohm R."/>
            <person name="Pangilinan J."/>
            <person name="Pereira M."/>
            <person name="Perotto S."/>
            <person name="Peter M."/>
            <person name="Riley R."/>
            <person name="Sitrit Y."/>
            <person name="Stielow B."/>
            <person name="Szollosi G."/>
            <person name="Zifcakova L."/>
            <person name="Stursova M."/>
            <person name="Spatafora J.W."/>
            <person name="Tedersoo L."/>
            <person name="Vaario L.-M."/>
            <person name="Yamada A."/>
            <person name="Yan M."/>
            <person name="Wang P."/>
            <person name="Xu J."/>
            <person name="Bruns T."/>
            <person name="Baldrian P."/>
            <person name="Vilgalys R."/>
            <person name="Henrissat B."/>
            <person name="Grigoriev I.V."/>
            <person name="Hibbett D."/>
            <person name="Nagy L.G."/>
            <person name="Martin F.M."/>
        </authorList>
    </citation>
    <scope>NUCLEOTIDE SEQUENCE</scope>
    <source>
        <strain evidence="1">P2</strain>
    </source>
</reference>
<comment type="caution">
    <text evidence="1">The sequence shown here is derived from an EMBL/GenBank/DDBJ whole genome shotgun (WGS) entry which is preliminary data.</text>
</comment>
<organism evidence="1 2">
    <name type="scientific">Thelephora ganbajun</name>
    <name type="common">Ganba fungus</name>
    <dbReference type="NCBI Taxonomy" id="370292"/>
    <lineage>
        <taxon>Eukaryota</taxon>
        <taxon>Fungi</taxon>
        <taxon>Dikarya</taxon>
        <taxon>Basidiomycota</taxon>
        <taxon>Agaricomycotina</taxon>
        <taxon>Agaricomycetes</taxon>
        <taxon>Thelephorales</taxon>
        <taxon>Thelephoraceae</taxon>
        <taxon>Thelephora</taxon>
    </lineage>
</organism>
<sequence length="247" mass="27246">MATVASQVILHPVVSQGLKVLSTTVGRDKVYRAVQNFARLYAWLLLSSNNKGDATKWNGLKSHLALGRKLLRLAKPIEHLQVALRATQTTGPLGEQLTTVARQLAYFLYLTYDAIVWANAIKFINLSSEKAQRVNRTANRFWLSGITLNIINAALKAQRVTAEISQLQRAAIDEKVSSAVDREVKLRGLEATQAATKQQFIIDVLDFWLPATAIGLVNLNDGIVGMFGFITSVLSLQAQWFALSGKK</sequence>
<proteinExistence type="predicted"/>
<dbReference type="Proteomes" id="UP000886501">
    <property type="component" value="Unassembled WGS sequence"/>
</dbReference>
<protein>
    <submittedName>
        <fullName evidence="1">Peroxisomal biogenesis factor 11</fullName>
    </submittedName>
</protein>
<gene>
    <name evidence="1" type="ORF">BDM02DRAFT_3182076</name>
</gene>
<reference evidence="1" key="2">
    <citation type="journal article" date="2020" name="Nat. Commun.">
        <title>Large-scale genome sequencing of mycorrhizal fungi provides insights into the early evolution of symbiotic traits.</title>
        <authorList>
            <person name="Miyauchi S."/>
            <person name="Kiss E."/>
            <person name="Kuo A."/>
            <person name="Drula E."/>
            <person name="Kohler A."/>
            <person name="Sanchez-Garcia M."/>
            <person name="Morin E."/>
            <person name="Andreopoulos B."/>
            <person name="Barry K.W."/>
            <person name="Bonito G."/>
            <person name="Buee M."/>
            <person name="Carver A."/>
            <person name="Chen C."/>
            <person name="Cichocki N."/>
            <person name="Clum A."/>
            <person name="Culley D."/>
            <person name="Crous P.W."/>
            <person name="Fauchery L."/>
            <person name="Girlanda M."/>
            <person name="Hayes R.D."/>
            <person name="Keri Z."/>
            <person name="LaButti K."/>
            <person name="Lipzen A."/>
            <person name="Lombard V."/>
            <person name="Magnuson J."/>
            <person name="Maillard F."/>
            <person name="Murat C."/>
            <person name="Nolan M."/>
            <person name="Ohm R.A."/>
            <person name="Pangilinan J."/>
            <person name="Pereira M.F."/>
            <person name="Perotto S."/>
            <person name="Peter M."/>
            <person name="Pfister S."/>
            <person name="Riley R."/>
            <person name="Sitrit Y."/>
            <person name="Stielow J.B."/>
            <person name="Szollosi G."/>
            <person name="Zifcakova L."/>
            <person name="Stursova M."/>
            <person name="Spatafora J.W."/>
            <person name="Tedersoo L."/>
            <person name="Vaario L.M."/>
            <person name="Yamada A."/>
            <person name="Yan M."/>
            <person name="Wang P."/>
            <person name="Xu J."/>
            <person name="Bruns T."/>
            <person name="Baldrian P."/>
            <person name="Vilgalys R."/>
            <person name="Dunand C."/>
            <person name="Henrissat B."/>
            <person name="Grigoriev I.V."/>
            <person name="Hibbett D."/>
            <person name="Nagy L.G."/>
            <person name="Martin F.M."/>
        </authorList>
    </citation>
    <scope>NUCLEOTIDE SEQUENCE</scope>
    <source>
        <strain evidence="1">P2</strain>
    </source>
</reference>
<evidence type="ECO:0000313" key="1">
    <source>
        <dbReference type="EMBL" id="KAF9654254.1"/>
    </source>
</evidence>